<evidence type="ECO:0000313" key="1">
    <source>
        <dbReference type="EMBL" id="SFS41775.1"/>
    </source>
</evidence>
<reference evidence="2" key="1">
    <citation type="submission" date="2016-10" db="EMBL/GenBank/DDBJ databases">
        <authorList>
            <person name="Varghese N."/>
            <person name="Submissions S."/>
        </authorList>
    </citation>
    <scope>NUCLEOTIDE SEQUENCE [LARGE SCALE GENOMIC DNA]</scope>
    <source>
        <strain evidence="2">DSM 26894</strain>
    </source>
</reference>
<dbReference type="Proteomes" id="UP000199392">
    <property type="component" value="Unassembled WGS sequence"/>
</dbReference>
<evidence type="ECO:0000313" key="2">
    <source>
        <dbReference type="Proteomes" id="UP000199392"/>
    </source>
</evidence>
<organism evidence="1 2">
    <name type="scientific">Alloyangia pacifica</name>
    <dbReference type="NCBI Taxonomy" id="311180"/>
    <lineage>
        <taxon>Bacteria</taxon>
        <taxon>Pseudomonadati</taxon>
        <taxon>Pseudomonadota</taxon>
        <taxon>Alphaproteobacteria</taxon>
        <taxon>Rhodobacterales</taxon>
        <taxon>Roseobacteraceae</taxon>
        <taxon>Alloyangia</taxon>
    </lineage>
</organism>
<evidence type="ECO:0008006" key="3">
    <source>
        <dbReference type="Google" id="ProtNLM"/>
    </source>
</evidence>
<dbReference type="EMBL" id="FOZW01000001">
    <property type="protein sequence ID" value="SFS41775.1"/>
    <property type="molecule type" value="Genomic_DNA"/>
</dbReference>
<dbReference type="AlphaFoldDB" id="A0A1I6PP02"/>
<keyword evidence="2" id="KW-1185">Reference proteome</keyword>
<protein>
    <recommendedName>
        <fullName evidence="3">MarR family transcriptional regulator</fullName>
    </recommendedName>
</protein>
<accession>A0A1I6PP02</accession>
<gene>
    <name evidence="1" type="ORF">SAMN04488050_101665</name>
</gene>
<proteinExistence type="predicted"/>
<sequence>MTREAALLESILIGFDQLGALWRAVDRVDPGSKEQLILESQAHATLLMIVKLGQRIGLDKDGLKALAVARRRPQ</sequence>
<name>A0A1I6PP02_9RHOB</name>
<dbReference type="STRING" id="311180.SAMN04488050_101665"/>